<dbReference type="Pfam" id="PF00005">
    <property type="entry name" value="ABC_tran"/>
    <property type="match status" value="1"/>
</dbReference>
<sequence>MTPAGPIRAAALSVRGLTVSRGPDAVLTYPDFDLAPGTHLAVTGPSGTGKTTLLHVLAGLLIPDAGEVRYGGQSLGALTEAGRDAYRRRAVGYVFQDFHLMPGLSALENVELALRVSGVADPRDVARAALTRLDLGHRLRHRPAELSTGERQRVAIARAVAHNPGLLLVDEPTAHLDRERARVALDLLRGAAQQQGATLIVVTHDPLVAQDFGEQLHLNTAVTA</sequence>
<reference evidence="8" key="2">
    <citation type="journal article" date="2019" name="Int. J. Syst. Evol. Microbiol.">
        <title>The Global Catalogue of Microorganisms (GCM) 10K type strain sequencing project: providing services to taxonomists for standard genome sequencing and annotation.</title>
        <authorList>
            <consortium name="The Broad Institute Genomics Platform"/>
            <consortium name="The Broad Institute Genome Sequencing Center for Infectious Disease"/>
            <person name="Wu L."/>
            <person name="Ma J."/>
        </authorList>
    </citation>
    <scope>NUCLEOTIDE SEQUENCE [LARGE SCALE GENOMIC DNA]</scope>
    <source>
        <strain evidence="8">CGMCC 1.18437</strain>
    </source>
</reference>
<dbReference type="EMBL" id="BNAJ01000004">
    <property type="protein sequence ID" value="GHF43819.1"/>
    <property type="molecule type" value="Genomic_DNA"/>
</dbReference>
<dbReference type="CDD" id="cd03255">
    <property type="entry name" value="ABC_MJ0796_LolCDE_FtsE"/>
    <property type="match status" value="1"/>
</dbReference>
<gene>
    <name evidence="5" type="ORF">GCM10017781_20340</name>
    <name evidence="6" type="ORF">HNQ07_001931</name>
</gene>
<dbReference type="InterPro" id="IPR027417">
    <property type="entry name" value="P-loop_NTPase"/>
</dbReference>
<evidence type="ECO:0000313" key="5">
    <source>
        <dbReference type="EMBL" id="GHF43819.1"/>
    </source>
</evidence>
<dbReference type="InterPro" id="IPR003439">
    <property type="entry name" value="ABC_transporter-like_ATP-bd"/>
</dbReference>
<reference evidence="5" key="4">
    <citation type="submission" date="2024-05" db="EMBL/GenBank/DDBJ databases">
        <authorList>
            <person name="Sun Q."/>
            <person name="Zhou Y."/>
        </authorList>
    </citation>
    <scope>NUCLEOTIDE SEQUENCE</scope>
    <source>
        <strain evidence="5">CGMCC 1.18437</strain>
    </source>
</reference>
<keyword evidence="3 6" id="KW-0067">ATP-binding</keyword>
<dbReference type="Proteomes" id="UP000539473">
    <property type="component" value="Unassembled WGS sequence"/>
</dbReference>
<accession>A0A7W8KE23</accession>
<dbReference type="EMBL" id="JACHFK010000004">
    <property type="protein sequence ID" value="MBB5376467.1"/>
    <property type="molecule type" value="Genomic_DNA"/>
</dbReference>
<dbReference type="Gene3D" id="3.40.50.300">
    <property type="entry name" value="P-loop containing nucleotide triphosphate hydrolases"/>
    <property type="match status" value="1"/>
</dbReference>
<feature type="domain" description="ABC transporter" evidence="4">
    <location>
        <begin position="12"/>
        <end position="224"/>
    </location>
</feature>
<dbReference type="PROSITE" id="PS50893">
    <property type="entry name" value="ABC_TRANSPORTER_2"/>
    <property type="match status" value="1"/>
</dbReference>
<evidence type="ECO:0000256" key="1">
    <source>
        <dbReference type="ARBA" id="ARBA00022448"/>
    </source>
</evidence>
<evidence type="ECO:0000313" key="7">
    <source>
        <dbReference type="Proteomes" id="UP000539473"/>
    </source>
</evidence>
<dbReference type="SUPFAM" id="SSF52540">
    <property type="entry name" value="P-loop containing nucleoside triphosphate hydrolases"/>
    <property type="match status" value="1"/>
</dbReference>
<reference evidence="6 7" key="3">
    <citation type="submission" date="2020-08" db="EMBL/GenBank/DDBJ databases">
        <title>Genomic Encyclopedia of Type Strains, Phase IV (KMG-IV): sequencing the most valuable type-strain genomes for metagenomic binning, comparative biology and taxonomic classification.</title>
        <authorList>
            <person name="Goeker M."/>
        </authorList>
    </citation>
    <scope>NUCLEOTIDE SEQUENCE [LARGE SCALE GENOMIC DNA]</scope>
    <source>
        <strain evidence="6 7">DSM 27521</strain>
    </source>
</reference>
<dbReference type="InterPro" id="IPR003593">
    <property type="entry name" value="AAA+_ATPase"/>
</dbReference>
<dbReference type="InterPro" id="IPR015854">
    <property type="entry name" value="ABC_transpr_LolD-like"/>
</dbReference>
<dbReference type="InterPro" id="IPR017911">
    <property type="entry name" value="MacB-like_ATP-bd"/>
</dbReference>
<comment type="caution">
    <text evidence="6">The sequence shown here is derived from an EMBL/GenBank/DDBJ whole genome shotgun (WGS) entry which is preliminary data.</text>
</comment>
<dbReference type="AlphaFoldDB" id="A0A7W8KE23"/>
<dbReference type="PANTHER" id="PTHR24220">
    <property type="entry name" value="IMPORT ATP-BINDING PROTEIN"/>
    <property type="match status" value="1"/>
</dbReference>
<proteinExistence type="predicted"/>
<evidence type="ECO:0000256" key="2">
    <source>
        <dbReference type="ARBA" id="ARBA00022741"/>
    </source>
</evidence>
<dbReference type="PANTHER" id="PTHR24220:SF659">
    <property type="entry name" value="TRANSPORTER, PUTATIVE-RELATED"/>
    <property type="match status" value="1"/>
</dbReference>
<keyword evidence="8" id="KW-1185">Reference proteome</keyword>
<keyword evidence="1" id="KW-0813">Transport</keyword>
<evidence type="ECO:0000256" key="3">
    <source>
        <dbReference type="ARBA" id="ARBA00022840"/>
    </source>
</evidence>
<dbReference type="Proteomes" id="UP000619376">
    <property type="component" value="Unassembled WGS sequence"/>
</dbReference>
<dbReference type="GO" id="GO:0005886">
    <property type="term" value="C:plasma membrane"/>
    <property type="evidence" value="ECO:0007669"/>
    <property type="project" value="TreeGrafter"/>
</dbReference>
<dbReference type="GO" id="GO:0005524">
    <property type="term" value="F:ATP binding"/>
    <property type="evidence" value="ECO:0007669"/>
    <property type="project" value="UniProtKB-KW"/>
</dbReference>
<name>A0A7W8KE23_9DEIO</name>
<dbReference type="GO" id="GO:0022857">
    <property type="term" value="F:transmembrane transporter activity"/>
    <property type="evidence" value="ECO:0007669"/>
    <property type="project" value="TreeGrafter"/>
</dbReference>
<keyword evidence="2" id="KW-0547">Nucleotide-binding</keyword>
<reference evidence="5" key="1">
    <citation type="journal article" date="2014" name="Int. J. Syst. Evol. Microbiol.">
        <title>Complete genome of a new Firmicutes species belonging to the dominant human colonic microbiota ('Ruminococcus bicirculans') reveals two chromosomes and a selective capacity to utilize plant glucans.</title>
        <authorList>
            <consortium name="NISC Comparative Sequencing Program"/>
            <person name="Wegmann U."/>
            <person name="Louis P."/>
            <person name="Goesmann A."/>
            <person name="Henrissat B."/>
            <person name="Duncan S.H."/>
            <person name="Flint H.J."/>
        </authorList>
    </citation>
    <scope>NUCLEOTIDE SEQUENCE</scope>
    <source>
        <strain evidence="5">CGMCC 1.18437</strain>
    </source>
</reference>
<evidence type="ECO:0000259" key="4">
    <source>
        <dbReference type="PROSITE" id="PS50893"/>
    </source>
</evidence>
<evidence type="ECO:0000313" key="8">
    <source>
        <dbReference type="Proteomes" id="UP000619376"/>
    </source>
</evidence>
<dbReference type="RefSeq" id="WP_229831932.1">
    <property type="nucleotide sequence ID" value="NZ_BNAJ01000004.1"/>
</dbReference>
<protein>
    <submittedName>
        <fullName evidence="5">ABC transporter ATP-binding protein</fullName>
    </submittedName>
    <submittedName>
        <fullName evidence="6">Putative ABC transport system ATP-binding protein</fullName>
    </submittedName>
</protein>
<evidence type="ECO:0000313" key="6">
    <source>
        <dbReference type="EMBL" id="MBB5376467.1"/>
    </source>
</evidence>
<dbReference type="GO" id="GO:0016887">
    <property type="term" value="F:ATP hydrolysis activity"/>
    <property type="evidence" value="ECO:0007669"/>
    <property type="project" value="InterPro"/>
</dbReference>
<organism evidence="6 7">
    <name type="scientific">Deinococcus metalli</name>
    <dbReference type="NCBI Taxonomy" id="1141878"/>
    <lineage>
        <taxon>Bacteria</taxon>
        <taxon>Thermotogati</taxon>
        <taxon>Deinococcota</taxon>
        <taxon>Deinococci</taxon>
        <taxon>Deinococcales</taxon>
        <taxon>Deinococcaceae</taxon>
        <taxon>Deinococcus</taxon>
    </lineage>
</organism>
<dbReference type="SMART" id="SM00382">
    <property type="entry name" value="AAA"/>
    <property type="match status" value="1"/>
</dbReference>